<organism evidence="1 2">
    <name type="scientific">Antarcticirhabdus aurantiaca</name>
    <dbReference type="NCBI Taxonomy" id="2606717"/>
    <lineage>
        <taxon>Bacteria</taxon>
        <taxon>Pseudomonadati</taxon>
        <taxon>Pseudomonadota</taxon>
        <taxon>Alphaproteobacteria</taxon>
        <taxon>Hyphomicrobiales</taxon>
        <taxon>Aurantimonadaceae</taxon>
        <taxon>Antarcticirhabdus</taxon>
    </lineage>
</organism>
<name>A0ACD4NWC1_9HYPH</name>
<evidence type="ECO:0000313" key="1">
    <source>
        <dbReference type="EMBL" id="WAJ31276.1"/>
    </source>
</evidence>
<protein>
    <submittedName>
        <fullName evidence="1">L,D-transpeptidase</fullName>
    </submittedName>
</protein>
<accession>A0ACD4NWC1</accession>
<gene>
    <name evidence="1" type="ORF">OXU80_14175</name>
</gene>
<keyword evidence="2" id="KW-1185">Reference proteome</keyword>
<dbReference type="Proteomes" id="UP001163223">
    <property type="component" value="Chromosome"/>
</dbReference>
<reference evidence="1" key="1">
    <citation type="submission" date="2022-11" db="EMBL/GenBank/DDBJ databases">
        <title>beta-Carotene-producing bacterium, Jeongeuplla avenae sp. nov., alleviates the salt stress of Arabidopsis seedlings.</title>
        <authorList>
            <person name="Jiang L."/>
            <person name="Lee J."/>
        </authorList>
    </citation>
    <scope>NUCLEOTIDE SEQUENCE</scope>
    <source>
        <strain evidence="1">DY_R2A_6</strain>
    </source>
</reference>
<dbReference type="EMBL" id="CP113520">
    <property type="protein sequence ID" value="WAJ31276.1"/>
    <property type="molecule type" value="Genomic_DNA"/>
</dbReference>
<evidence type="ECO:0000313" key="2">
    <source>
        <dbReference type="Proteomes" id="UP001163223"/>
    </source>
</evidence>
<proteinExistence type="predicted"/>
<sequence length="250" mass="26794">MPSKSARRAAFLLALPFLGACSTISRDVDVLAVSVQPAPQPPVDPRILAYYGQVDDGAFVIPAIDPKIVSQRNIRQVVDFPTPEPVGTVVVDPYNHHLYLVMEGGQAMRYGIGVGKAGFAFAGTATVARKASWPRWTPTQNMLKREPERFGPHAGGVEGGLGNPLGARALYLYRDGRDTLYRIHGTNEPWTIGTSVSSGCIRMFNQDAIDIEQRVPVGSRVVVLDAPYGSRAIAGIGSDARPPVASATDV</sequence>